<gene>
    <name evidence="2" type="ORF">AVDCRST_MAG73-3555</name>
</gene>
<evidence type="ECO:0000313" key="2">
    <source>
        <dbReference type="EMBL" id="CAA9559870.1"/>
    </source>
</evidence>
<proteinExistence type="predicted"/>
<protein>
    <submittedName>
        <fullName evidence="2">Uncharacterized protein</fullName>
    </submittedName>
</protein>
<reference evidence="2" key="1">
    <citation type="submission" date="2020-02" db="EMBL/GenBank/DDBJ databases">
        <authorList>
            <person name="Meier V. D."/>
        </authorList>
    </citation>
    <scope>NUCLEOTIDE SEQUENCE</scope>
    <source>
        <strain evidence="2">AVDCRST_MAG73</strain>
    </source>
</reference>
<feature type="non-terminal residue" evidence="2">
    <location>
        <position position="228"/>
    </location>
</feature>
<dbReference type="AlphaFoldDB" id="A0A6J4UWG3"/>
<feature type="region of interest" description="Disordered" evidence="1">
    <location>
        <begin position="20"/>
        <end position="228"/>
    </location>
</feature>
<feature type="compositionally biased region" description="Basic and acidic residues" evidence="1">
    <location>
        <begin position="194"/>
        <end position="206"/>
    </location>
</feature>
<feature type="compositionally biased region" description="Basic and acidic residues" evidence="1">
    <location>
        <begin position="114"/>
        <end position="143"/>
    </location>
</feature>
<feature type="compositionally biased region" description="Basic and acidic residues" evidence="1">
    <location>
        <begin position="68"/>
        <end position="104"/>
    </location>
</feature>
<accession>A0A6J4UWG3</accession>
<dbReference type="EMBL" id="CADCWE010000236">
    <property type="protein sequence ID" value="CAA9559870.1"/>
    <property type="molecule type" value="Genomic_DNA"/>
</dbReference>
<evidence type="ECO:0000256" key="1">
    <source>
        <dbReference type="SAM" id="MobiDB-lite"/>
    </source>
</evidence>
<sequence>GRRRGPDSTGRGSCAAAAVVASGDARGCSRHRRLSGLGVGGERRIRDPGRPLRRGGVPARYGDPPRPGGRDGADRPRPDREPDGRIPRDGHRADPAKPDRHDAGLARPLGSAADRPRLGDDLDGPSDHRADARDGRAGGDRGPVDPARGGSGRAVPAADDRPPPGRGGDGPGRVGPDRGRGGGALRPVRGVRPGRGDRDDGGDAARRRAGSCPPGCFPDLPSGPRRGL</sequence>
<feature type="compositionally biased region" description="Basic and acidic residues" evidence="1">
    <location>
        <begin position="41"/>
        <end position="50"/>
    </location>
</feature>
<name>A0A6J4UWG3_9BACT</name>
<feature type="non-terminal residue" evidence="2">
    <location>
        <position position="1"/>
    </location>
</feature>
<organism evidence="2">
    <name type="scientific">uncultured Thermomicrobiales bacterium</name>
    <dbReference type="NCBI Taxonomy" id="1645740"/>
    <lineage>
        <taxon>Bacteria</taxon>
        <taxon>Pseudomonadati</taxon>
        <taxon>Thermomicrobiota</taxon>
        <taxon>Thermomicrobia</taxon>
        <taxon>Thermomicrobiales</taxon>
        <taxon>environmental samples</taxon>
    </lineage>
</organism>